<dbReference type="EMBL" id="GBXM01100174">
    <property type="protein sequence ID" value="JAH08403.1"/>
    <property type="molecule type" value="Transcribed_RNA"/>
</dbReference>
<accession>A0A0E9PX18</accession>
<dbReference type="AlphaFoldDB" id="A0A0E9PX18"/>
<sequence length="55" mass="6014">MSNPETQISSVISEGISNEFALPIWHPRDRSGVAGQSRRAYQTHGALSPCILIFS</sequence>
<reference evidence="1" key="1">
    <citation type="submission" date="2014-11" db="EMBL/GenBank/DDBJ databases">
        <authorList>
            <person name="Amaro Gonzalez C."/>
        </authorList>
    </citation>
    <scope>NUCLEOTIDE SEQUENCE</scope>
</reference>
<organism evidence="1">
    <name type="scientific">Anguilla anguilla</name>
    <name type="common">European freshwater eel</name>
    <name type="synonym">Muraena anguilla</name>
    <dbReference type="NCBI Taxonomy" id="7936"/>
    <lineage>
        <taxon>Eukaryota</taxon>
        <taxon>Metazoa</taxon>
        <taxon>Chordata</taxon>
        <taxon>Craniata</taxon>
        <taxon>Vertebrata</taxon>
        <taxon>Euteleostomi</taxon>
        <taxon>Actinopterygii</taxon>
        <taxon>Neopterygii</taxon>
        <taxon>Teleostei</taxon>
        <taxon>Anguilliformes</taxon>
        <taxon>Anguillidae</taxon>
        <taxon>Anguilla</taxon>
    </lineage>
</organism>
<protein>
    <submittedName>
        <fullName evidence="1">Uncharacterized protein</fullName>
    </submittedName>
</protein>
<name>A0A0E9PX18_ANGAN</name>
<reference evidence="1" key="2">
    <citation type="journal article" date="2015" name="Fish Shellfish Immunol.">
        <title>Early steps in the European eel (Anguilla anguilla)-Vibrio vulnificus interaction in the gills: Role of the RtxA13 toxin.</title>
        <authorList>
            <person name="Callol A."/>
            <person name="Pajuelo D."/>
            <person name="Ebbesson L."/>
            <person name="Teles M."/>
            <person name="MacKenzie S."/>
            <person name="Amaro C."/>
        </authorList>
    </citation>
    <scope>NUCLEOTIDE SEQUENCE</scope>
</reference>
<evidence type="ECO:0000313" key="1">
    <source>
        <dbReference type="EMBL" id="JAH08403.1"/>
    </source>
</evidence>
<proteinExistence type="predicted"/>